<dbReference type="Proteomes" id="UP000265200">
    <property type="component" value="Chromosome 21"/>
</dbReference>
<dbReference type="SMART" id="SM00060">
    <property type="entry name" value="FN3"/>
    <property type="match status" value="1"/>
</dbReference>
<dbReference type="InterPro" id="IPR003599">
    <property type="entry name" value="Ig_sub"/>
</dbReference>
<dbReference type="FunFam" id="2.60.40.10:FF:000127">
    <property type="entry name" value="titin isoform X1"/>
    <property type="match status" value="1"/>
</dbReference>
<evidence type="ECO:0000256" key="8">
    <source>
        <dbReference type="ARBA" id="ARBA00023242"/>
    </source>
</evidence>
<keyword evidence="9" id="KW-0393">Immunoglobulin domain</keyword>
<proteinExistence type="inferred from homology"/>
<keyword evidence="8" id="KW-0539">Nucleus</keyword>
<dbReference type="PRINTS" id="PR00014">
    <property type="entry name" value="FNTYPEIII"/>
</dbReference>
<reference key="1">
    <citation type="journal article" date="2007" name="Nature">
        <title>The medaka draft genome and insights into vertebrate genome evolution.</title>
        <authorList>
            <person name="Kasahara M."/>
            <person name="Naruse K."/>
            <person name="Sasaki S."/>
            <person name="Nakatani Y."/>
            <person name="Qu W."/>
            <person name="Ahsan B."/>
            <person name="Yamada T."/>
            <person name="Nagayasu Y."/>
            <person name="Doi K."/>
            <person name="Kasai Y."/>
            <person name="Jindo T."/>
            <person name="Kobayashi D."/>
            <person name="Shimada A."/>
            <person name="Toyoda A."/>
            <person name="Kuroki Y."/>
            <person name="Fujiyama A."/>
            <person name="Sasaki T."/>
            <person name="Shimizu A."/>
            <person name="Asakawa S."/>
            <person name="Shimizu N."/>
            <person name="Hashimoto S."/>
            <person name="Yang J."/>
            <person name="Lee Y."/>
            <person name="Matsushima K."/>
            <person name="Sugano S."/>
            <person name="Sakaizumi M."/>
            <person name="Narita T."/>
            <person name="Ohishi K."/>
            <person name="Haga S."/>
            <person name="Ohta F."/>
            <person name="Nomoto H."/>
            <person name="Nogata K."/>
            <person name="Morishita T."/>
            <person name="Endo T."/>
            <person name="Shin-I T."/>
            <person name="Takeda H."/>
            <person name="Morishita S."/>
            <person name="Kohara Y."/>
        </authorList>
    </citation>
    <scope>NUCLEOTIDE SEQUENCE [LARGE SCALE GENOMIC DNA]</scope>
    <source>
        <strain>Hd-rR</strain>
    </source>
</reference>
<reference evidence="12" key="4">
    <citation type="submission" date="2025-09" db="UniProtKB">
        <authorList>
            <consortium name="Ensembl"/>
        </authorList>
    </citation>
    <scope>IDENTIFICATION</scope>
    <source>
        <strain evidence="12">HSOK</strain>
    </source>
</reference>
<dbReference type="FunFam" id="2.60.40.10:FF:000214">
    <property type="entry name" value="titin isoform X1"/>
    <property type="match status" value="1"/>
</dbReference>
<evidence type="ECO:0000256" key="1">
    <source>
        <dbReference type="ARBA" id="ARBA00004123"/>
    </source>
</evidence>
<dbReference type="Pfam" id="PF07679">
    <property type="entry name" value="I-set"/>
    <property type="match status" value="5"/>
</dbReference>
<accession>A0A3P9HGV8</accession>
<keyword evidence="6" id="KW-0677">Repeat</keyword>
<dbReference type="SMART" id="SM00409">
    <property type="entry name" value="IG"/>
    <property type="match status" value="5"/>
</dbReference>
<feature type="domain" description="Ig-like" evidence="10">
    <location>
        <begin position="106"/>
        <end position="205"/>
    </location>
</feature>
<feature type="domain" description="Fibronectin type-III" evidence="11">
    <location>
        <begin position="470"/>
        <end position="565"/>
    </location>
</feature>
<dbReference type="InterPro" id="IPR013098">
    <property type="entry name" value="Ig_I-set"/>
</dbReference>
<dbReference type="PANTHER" id="PTHR35971">
    <property type="entry name" value="SI:DKEY-31G6.6"/>
    <property type="match status" value="1"/>
</dbReference>
<dbReference type="PROSITE" id="PS50835">
    <property type="entry name" value="IG_LIKE"/>
    <property type="match status" value="4"/>
</dbReference>
<dbReference type="CDD" id="cd00063">
    <property type="entry name" value="FN3"/>
    <property type="match status" value="1"/>
</dbReference>
<comment type="similarity">
    <text evidence="3">Belongs to the protein kinase superfamily. CAMK Ser/Thr protein kinase family.</text>
</comment>
<evidence type="ECO:0000313" key="13">
    <source>
        <dbReference type="Proteomes" id="UP000265200"/>
    </source>
</evidence>
<evidence type="ECO:0000259" key="11">
    <source>
        <dbReference type="PROSITE" id="PS50853"/>
    </source>
</evidence>
<reference evidence="12 13" key="2">
    <citation type="submission" date="2017-04" db="EMBL/GenBank/DDBJ databases">
        <title>CpG methylation of centromeres and impact of large insertions on vertebrate speciation.</title>
        <authorList>
            <person name="Ichikawa K."/>
            <person name="Yoshimura J."/>
            <person name="Morishita S."/>
        </authorList>
    </citation>
    <scope>NUCLEOTIDE SEQUENCE</scope>
    <source>
        <strain evidence="12 13">HSOK</strain>
    </source>
</reference>
<evidence type="ECO:0000313" key="12">
    <source>
        <dbReference type="Ensembl" id="ENSORLP00015007007.1"/>
    </source>
</evidence>
<evidence type="ECO:0000256" key="6">
    <source>
        <dbReference type="ARBA" id="ARBA00022737"/>
    </source>
</evidence>
<dbReference type="InterPro" id="IPR007110">
    <property type="entry name" value="Ig-like_dom"/>
</dbReference>
<evidence type="ECO:0000256" key="2">
    <source>
        <dbReference type="ARBA" id="ARBA00004496"/>
    </source>
</evidence>
<dbReference type="SUPFAM" id="SSF49265">
    <property type="entry name" value="Fibronectin type III"/>
    <property type="match status" value="1"/>
</dbReference>
<organism evidence="12 13">
    <name type="scientific">Oryzias latipes</name>
    <name type="common">Japanese rice fish</name>
    <name type="synonym">Japanese killifish</name>
    <dbReference type="NCBI Taxonomy" id="8090"/>
    <lineage>
        <taxon>Eukaryota</taxon>
        <taxon>Metazoa</taxon>
        <taxon>Chordata</taxon>
        <taxon>Craniata</taxon>
        <taxon>Vertebrata</taxon>
        <taxon>Euteleostomi</taxon>
        <taxon>Actinopterygii</taxon>
        <taxon>Neopterygii</taxon>
        <taxon>Teleostei</taxon>
        <taxon>Neoteleostei</taxon>
        <taxon>Acanthomorphata</taxon>
        <taxon>Ovalentaria</taxon>
        <taxon>Atherinomorphae</taxon>
        <taxon>Beloniformes</taxon>
        <taxon>Adrianichthyidae</taxon>
        <taxon>Oryziinae</taxon>
        <taxon>Oryzias</taxon>
    </lineage>
</organism>
<dbReference type="Ensembl" id="ENSORLT00015003253.1">
    <property type="protein sequence ID" value="ENSORLP00015007007.1"/>
    <property type="gene ID" value="ENSORLG00015007842.1"/>
</dbReference>
<dbReference type="SUPFAM" id="SSF48726">
    <property type="entry name" value="Immunoglobulin"/>
    <property type="match status" value="5"/>
</dbReference>
<dbReference type="CDD" id="cd00096">
    <property type="entry name" value="Ig"/>
    <property type="match status" value="1"/>
</dbReference>
<dbReference type="Pfam" id="PF00041">
    <property type="entry name" value="fn3"/>
    <property type="match status" value="1"/>
</dbReference>
<comment type="subcellular location">
    <subcellularLocation>
        <location evidence="2">Cytoplasm</location>
    </subcellularLocation>
    <subcellularLocation>
        <location evidence="1">Nucleus</location>
    </subcellularLocation>
</comment>
<dbReference type="InterPro" id="IPR013783">
    <property type="entry name" value="Ig-like_fold"/>
</dbReference>
<keyword evidence="5" id="KW-0597">Phosphoprotein</keyword>
<evidence type="ECO:0000256" key="5">
    <source>
        <dbReference type="ARBA" id="ARBA00022553"/>
    </source>
</evidence>
<feature type="domain" description="Ig-like" evidence="10">
    <location>
        <begin position="207"/>
        <end position="283"/>
    </location>
</feature>
<dbReference type="GO" id="GO:0005634">
    <property type="term" value="C:nucleus"/>
    <property type="evidence" value="ECO:0007669"/>
    <property type="project" value="UniProtKB-SubCell"/>
</dbReference>
<dbReference type="InterPro" id="IPR052385">
    <property type="entry name" value="Obscurin/Obscurin-like_Reg"/>
</dbReference>
<reference evidence="12" key="3">
    <citation type="submission" date="2025-08" db="UniProtKB">
        <authorList>
            <consortium name="Ensembl"/>
        </authorList>
    </citation>
    <scope>IDENTIFICATION</scope>
    <source>
        <strain evidence="12">HSOK</strain>
    </source>
</reference>
<evidence type="ECO:0000256" key="9">
    <source>
        <dbReference type="ARBA" id="ARBA00023319"/>
    </source>
</evidence>
<dbReference type="InterPro" id="IPR003961">
    <property type="entry name" value="FN3_dom"/>
</dbReference>
<dbReference type="PANTHER" id="PTHR35971:SF5">
    <property type="entry name" value="OBSCURIN LIKE CYTOSKELETAL ADAPTOR 1"/>
    <property type="match status" value="1"/>
</dbReference>
<dbReference type="GO" id="GO:0005737">
    <property type="term" value="C:cytoplasm"/>
    <property type="evidence" value="ECO:0007669"/>
    <property type="project" value="UniProtKB-SubCell"/>
</dbReference>
<keyword evidence="4" id="KW-0963">Cytoplasm</keyword>
<evidence type="ECO:0000256" key="3">
    <source>
        <dbReference type="ARBA" id="ARBA00006692"/>
    </source>
</evidence>
<dbReference type="InterPro" id="IPR036179">
    <property type="entry name" value="Ig-like_dom_sf"/>
</dbReference>
<sequence>PIKDVTVKERETAEFSVELSHENIPVVWYKNDVRLHPSKVVYMSQERRVHTLSIKEVALDDTSTIKVEALGKTSEAMNISKSCVRTASLVWHFLALALHHFLSKFPYGFVLAEGDLYFTVKLHNYTAVEKDEVVLSCELSKAATDVKWFKDGVEIFPSKNVLFQAEGKKRILVIKKCTLDDSRTYTCDAKDFKSSCFLNVEREYKCGEQLFEFECEVSREDAKVNVVWYKGEQELPEGGRYDQIVDGKKRILVIQNLQTSDAGEYNWSFRHFNQNMAFAAELAAEFISRPQNQEVVEGQKAEFTCSVSKETYNVKWMKDNKELEEGEKYQMVSDGKRRSLVIKNCEPRDEGGYVVVIGATRASADLTVQGKLRLIKDLDILLDTEVNEGQEIVLNCEVNLEGVKAKWLKNEETLFESGKYSMVQRDNVFSLRIKDAQKGDEANYSINLTNQRGEQAKSSCSLTVKDVPDAPLNVIVGNVTKFGCTVSWEPPLSDGGSPITSYVIELRDRTSVKWSPVQLTKADELSAIINDVIENKEYIFRVKAENKAGVGRPSAASQPVKIMDPIGKSQEHIDCP</sequence>
<feature type="domain" description="Ig-like" evidence="10">
    <location>
        <begin position="284"/>
        <end position="367"/>
    </location>
</feature>
<evidence type="ECO:0000256" key="7">
    <source>
        <dbReference type="ARBA" id="ARBA00023157"/>
    </source>
</evidence>
<keyword evidence="7" id="KW-1015">Disulfide bond</keyword>
<dbReference type="FunFam" id="2.60.40.10:FF:000050">
    <property type="entry name" value="Titin isoform B"/>
    <property type="match status" value="1"/>
</dbReference>
<dbReference type="AlphaFoldDB" id="A0A3P9HGV8"/>
<evidence type="ECO:0000259" key="10">
    <source>
        <dbReference type="PROSITE" id="PS50835"/>
    </source>
</evidence>
<protein>
    <submittedName>
        <fullName evidence="12">Uncharacterized protein</fullName>
    </submittedName>
</protein>
<dbReference type="PROSITE" id="PS50853">
    <property type="entry name" value="FN3"/>
    <property type="match status" value="1"/>
</dbReference>
<evidence type="ECO:0000256" key="4">
    <source>
        <dbReference type="ARBA" id="ARBA00022490"/>
    </source>
</evidence>
<feature type="domain" description="Ig-like" evidence="10">
    <location>
        <begin position="370"/>
        <end position="463"/>
    </location>
</feature>
<dbReference type="SMART" id="SM00408">
    <property type="entry name" value="IGc2"/>
    <property type="match status" value="4"/>
</dbReference>
<name>A0A3P9HGV8_ORYLA</name>
<dbReference type="FunFam" id="2.60.40.10:FF:001350">
    <property type="entry name" value="titin isoform X1"/>
    <property type="match status" value="1"/>
</dbReference>
<dbReference type="Gene3D" id="2.60.40.10">
    <property type="entry name" value="Immunoglobulins"/>
    <property type="match status" value="6"/>
</dbReference>
<dbReference type="InterPro" id="IPR003598">
    <property type="entry name" value="Ig_sub2"/>
</dbReference>
<dbReference type="InterPro" id="IPR036116">
    <property type="entry name" value="FN3_sf"/>
</dbReference>